<comment type="similarity">
    <text evidence="2 5">Belongs to the GINS1/PSF1 family.</text>
</comment>
<dbReference type="CDD" id="cd21696">
    <property type="entry name" value="GINS_B_Psf1"/>
    <property type="match status" value="1"/>
</dbReference>
<reference evidence="8" key="1">
    <citation type="submission" date="2022-10" db="EMBL/GenBank/DDBJ databases">
        <title>Genome assembly of Pristionchus species.</title>
        <authorList>
            <person name="Yoshida K."/>
            <person name="Sommer R.J."/>
        </authorList>
    </citation>
    <scope>NUCLEOTIDE SEQUENCE [LARGE SCALE GENOMIC DNA]</scope>
    <source>
        <strain evidence="8">RS5460</strain>
    </source>
</reference>
<dbReference type="EMBL" id="BTRK01000006">
    <property type="protein sequence ID" value="GMR58917.1"/>
    <property type="molecule type" value="Genomic_DNA"/>
</dbReference>
<dbReference type="Pfam" id="PF05916">
    <property type="entry name" value="Sld5"/>
    <property type="match status" value="1"/>
</dbReference>
<evidence type="ECO:0000256" key="1">
    <source>
        <dbReference type="ARBA" id="ARBA00004123"/>
    </source>
</evidence>
<organism evidence="7 8">
    <name type="scientific">Pristionchus mayeri</name>
    <dbReference type="NCBI Taxonomy" id="1317129"/>
    <lineage>
        <taxon>Eukaryota</taxon>
        <taxon>Metazoa</taxon>
        <taxon>Ecdysozoa</taxon>
        <taxon>Nematoda</taxon>
        <taxon>Chromadorea</taxon>
        <taxon>Rhabditida</taxon>
        <taxon>Rhabditina</taxon>
        <taxon>Diplogasteromorpha</taxon>
        <taxon>Diplogasteroidea</taxon>
        <taxon>Neodiplogasteridae</taxon>
        <taxon>Pristionchus</taxon>
    </lineage>
</organism>
<evidence type="ECO:0000259" key="6">
    <source>
        <dbReference type="Pfam" id="PF05916"/>
    </source>
</evidence>
<dbReference type="InterPro" id="IPR021151">
    <property type="entry name" value="GINS_A"/>
</dbReference>
<dbReference type="Gene3D" id="1.20.58.1030">
    <property type="match status" value="1"/>
</dbReference>
<comment type="function">
    <text evidence="5">Required for correct functioning of the GINS complex, a complex that plays an essential role in the initiation of DNA replication, and progression of DNA replication forks. GINS complex seems to bind preferentially to single-stranded DNA.</text>
</comment>
<evidence type="ECO:0000256" key="3">
    <source>
        <dbReference type="ARBA" id="ARBA00022705"/>
    </source>
</evidence>
<feature type="domain" description="GINS subunit" evidence="6">
    <location>
        <begin position="79"/>
        <end position="138"/>
    </location>
</feature>
<dbReference type="Proteomes" id="UP001328107">
    <property type="component" value="Unassembled WGS sequence"/>
</dbReference>
<sequence>VALIMSTLNNQPAGNLAIQLVQQLKRNPDMIPPYHHELMKICTNKVNELYQLNYQDLMSMKSGSVDPEDATATVQARQTTINFVRRCCLAYIHERMKRVKALRWKFGQIPPAIKANLTESELEFSGDYSNLLAEFQTDLSVEGPVDITENMHPPQNAFVDVRALVDYGELETSRGDVIVLRKNTTYTLPSKDVSPLVRQGIMEYC</sequence>
<dbReference type="GO" id="GO:1902983">
    <property type="term" value="P:DNA strand elongation involved in mitotic DNA replication"/>
    <property type="evidence" value="ECO:0007669"/>
    <property type="project" value="TreeGrafter"/>
</dbReference>
<dbReference type="AlphaFoldDB" id="A0AAN5IAK5"/>
<dbReference type="InterPro" id="IPR056783">
    <property type="entry name" value="PSF1_C"/>
</dbReference>
<gene>
    <name evidence="7" type="ORF">PMAYCL1PPCAC_29112</name>
</gene>
<accession>A0AAN5IAK5</accession>
<dbReference type="InterPro" id="IPR005339">
    <property type="entry name" value="GINS_Psf1"/>
</dbReference>
<dbReference type="GO" id="GO:0000811">
    <property type="term" value="C:GINS complex"/>
    <property type="evidence" value="ECO:0007669"/>
    <property type="project" value="UniProtKB-UniRule"/>
</dbReference>
<proteinExistence type="inferred from homology"/>
<dbReference type="SUPFAM" id="SSF158573">
    <property type="entry name" value="GINS helical bundle-like"/>
    <property type="match status" value="1"/>
</dbReference>
<keyword evidence="3 5" id="KW-0235">DNA replication</keyword>
<dbReference type="InterPro" id="IPR036224">
    <property type="entry name" value="GINS_bundle-like_dom_sf"/>
</dbReference>
<comment type="subunit">
    <text evidence="5">Component of the GINS complex.</text>
</comment>
<evidence type="ECO:0000313" key="7">
    <source>
        <dbReference type="EMBL" id="GMR58917.1"/>
    </source>
</evidence>
<dbReference type="CDD" id="cd11710">
    <property type="entry name" value="GINS_A_psf1"/>
    <property type="match status" value="1"/>
</dbReference>
<dbReference type="PANTHER" id="PTHR12914">
    <property type="entry name" value="PARTNER OF SLD5"/>
    <property type="match status" value="1"/>
</dbReference>
<comment type="caution">
    <text evidence="7">The sequence shown here is derived from an EMBL/GenBank/DDBJ whole genome shotgun (WGS) entry which is preliminary data.</text>
</comment>
<feature type="non-terminal residue" evidence="7">
    <location>
        <position position="1"/>
    </location>
</feature>
<dbReference type="PANTHER" id="PTHR12914:SF2">
    <property type="entry name" value="DNA REPLICATION COMPLEX GINS PROTEIN PSF1"/>
    <property type="match status" value="1"/>
</dbReference>
<keyword evidence="8" id="KW-1185">Reference proteome</keyword>
<keyword evidence="4 5" id="KW-0539">Nucleus</keyword>
<evidence type="ECO:0000313" key="8">
    <source>
        <dbReference type="Proteomes" id="UP001328107"/>
    </source>
</evidence>
<evidence type="ECO:0000256" key="4">
    <source>
        <dbReference type="ARBA" id="ARBA00023242"/>
    </source>
</evidence>
<protein>
    <recommendedName>
        <fullName evidence="5">DNA replication complex GINS protein PSF1</fullName>
    </recommendedName>
</protein>
<evidence type="ECO:0000256" key="5">
    <source>
        <dbReference type="RuleBase" id="RU368085"/>
    </source>
</evidence>
<evidence type="ECO:0000256" key="2">
    <source>
        <dbReference type="ARBA" id="ARBA00006677"/>
    </source>
</evidence>
<comment type="subcellular location">
    <subcellularLocation>
        <location evidence="1 5">Nucleus</location>
    </subcellularLocation>
</comment>
<name>A0AAN5IAK5_9BILA</name>